<dbReference type="AlphaFoldDB" id="A0A1G2NCS8"/>
<dbReference type="EMBL" id="MHSA01000021">
    <property type="protein sequence ID" value="OHA33918.1"/>
    <property type="molecule type" value="Genomic_DNA"/>
</dbReference>
<evidence type="ECO:0000313" key="2">
    <source>
        <dbReference type="Proteomes" id="UP000177797"/>
    </source>
</evidence>
<sequence>MGKQKSEVPRKILFQEVLVRIYFLGSKAGNVSRVTSARKDRPIKTKSSALVLEKGFKELKSV</sequence>
<organism evidence="1 2">
    <name type="scientific">Candidatus Taylorbacteria bacterium RIFCSPLOWO2_01_FULL_48_100</name>
    <dbReference type="NCBI Taxonomy" id="1802322"/>
    <lineage>
        <taxon>Bacteria</taxon>
        <taxon>Candidatus Tayloriibacteriota</taxon>
    </lineage>
</organism>
<name>A0A1G2NCS8_9BACT</name>
<protein>
    <submittedName>
        <fullName evidence="1">Uncharacterized protein</fullName>
    </submittedName>
</protein>
<gene>
    <name evidence="1" type="ORF">A2938_02745</name>
</gene>
<proteinExistence type="predicted"/>
<comment type="caution">
    <text evidence="1">The sequence shown here is derived from an EMBL/GenBank/DDBJ whole genome shotgun (WGS) entry which is preliminary data.</text>
</comment>
<accession>A0A1G2NCS8</accession>
<evidence type="ECO:0000313" key="1">
    <source>
        <dbReference type="EMBL" id="OHA33918.1"/>
    </source>
</evidence>
<dbReference type="Proteomes" id="UP000177797">
    <property type="component" value="Unassembled WGS sequence"/>
</dbReference>
<reference evidence="1 2" key="1">
    <citation type="journal article" date="2016" name="Nat. Commun.">
        <title>Thousands of microbial genomes shed light on interconnected biogeochemical processes in an aquifer system.</title>
        <authorList>
            <person name="Anantharaman K."/>
            <person name="Brown C.T."/>
            <person name="Hug L.A."/>
            <person name="Sharon I."/>
            <person name="Castelle C.J."/>
            <person name="Probst A.J."/>
            <person name="Thomas B.C."/>
            <person name="Singh A."/>
            <person name="Wilkins M.J."/>
            <person name="Karaoz U."/>
            <person name="Brodie E.L."/>
            <person name="Williams K.H."/>
            <person name="Hubbard S.S."/>
            <person name="Banfield J.F."/>
        </authorList>
    </citation>
    <scope>NUCLEOTIDE SEQUENCE [LARGE SCALE GENOMIC DNA]</scope>
</reference>